<organism evidence="3 4">
    <name type="scientific">Candidatus Yanofskybacteria bacterium RIFCSPHIGHO2_01_FULL_41_53</name>
    <dbReference type="NCBI Taxonomy" id="1802663"/>
    <lineage>
        <taxon>Bacteria</taxon>
        <taxon>Candidatus Yanofskyibacteriota</taxon>
    </lineage>
</organism>
<dbReference type="CDD" id="cd10434">
    <property type="entry name" value="GIY-YIG_UvrC_Cho"/>
    <property type="match status" value="1"/>
</dbReference>
<sequence length="510" mass="59017">MTPTILKKLIKKLPQKPGIYIFKSGVFHSGSLRANPIYIGKASNLKNRVGNYLKTSDIRLQRMISEAKKLEFIKTESDIEALILESQYIKKYKPFFNIVMRDDKQYFYVEFTQDKFPKIFLTHQPTKIQNRKIKNQNDNSKFKILESPEYIGPFTDGNALKTALRLLRRIFPYCTCKQLHNNYCLNYHIGNCPGFCCLKKNEQRAMNNEQKKYHKNIKAVKDILSGKGASLIKDFEKEIEGFSDKKEYEKAIELKAKVEKLKRVFNNARVISKNRVMVYHNTSWVLNSLKNILDLPSLPHRIECYDIANIQGKHAVGAMVVFIDGRPDKNEYRRFKIINPNIEIPNKFKIQNLKFKTVSDLGFRASDFRPGGDIGMLREVLSRRFNHPEWPYPDLVVVDGGRGQLNTAEAIVNSKSQVPDSKQIPNPKFPLLRSEARSTRLSGKIPVIALTKNERHIGEKIYIAGIKDPIPLNRLPLPVKNLLLHIDSEAHRFAIGYYRKLHRKDLKPLH</sequence>
<accession>A0A1F8EF45</accession>
<dbReference type="Proteomes" id="UP000177117">
    <property type="component" value="Unassembled WGS sequence"/>
</dbReference>
<reference evidence="3 4" key="1">
    <citation type="journal article" date="2016" name="Nat. Commun.">
        <title>Thousands of microbial genomes shed light on interconnected biogeochemical processes in an aquifer system.</title>
        <authorList>
            <person name="Anantharaman K."/>
            <person name="Brown C.T."/>
            <person name="Hug L.A."/>
            <person name="Sharon I."/>
            <person name="Castelle C.J."/>
            <person name="Probst A.J."/>
            <person name="Thomas B.C."/>
            <person name="Singh A."/>
            <person name="Wilkins M.J."/>
            <person name="Karaoz U."/>
            <person name="Brodie E.L."/>
            <person name="Williams K.H."/>
            <person name="Hubbard S.S."/>
            <person name="Banfield J.F."/>
        </authorList>
    </citation>
    <scope>NUCLEOTIDE SEQUENCE [LARGE SCALE GENOMIC DNA]</scope>
</reference>
<evidence type="ECO:0000259" key="1">
    <source>
        <dbReference type="PROSITE" id="PS50164"/>
    </source>
</evidence>
<feature type="domain" description="GIY-YIG" evidence="1">
    <location>
        <begin position="15"/>
        <end position="98"/>
    </location>
</feature>
<dbReference type="SUPFAM" id="SSF46600">
    <property type="entry name" value="C-terminal UvrC-binding domain of UvrB"/>
    <property type="match status" value="1"/>
</dbReference>
<dbReference type="Pfam" id="PF01541">
    <property type="entry name" value="GIY-YIG"/>
    <property type="match status" value="1"/>
</dbReference>
<dbReference type="InterPro" id="IPR036876">
    <property type="entry name" value="UVR_dom_sf"/>
</dbReference>
<dbReference type="AlphaFoldDB" id="A0A1F8EF45"/>
<dbReference type="PANTHER" id="PTHR30562:SF1">
    <property type="entry name" value="UVRABC SYSTEM PROTEIN C"/>
    <property type="match status" value="1"/>
</dbReference>
<dbReference type="Gene3D" id="3.30.420.340">
    <property type="entry name" value="UvrC, RNAse H endonuclease domain"/>
    <property type="match status" value="1"/>
</dbReference>
<proteinExistence type="predicted"/>
<dbReference type="Gene3D" id="3.40.1440.10">
    <property type="entry name" value="GIY-YIG endonuclease"/>
    <property type="match status" value="1"/>
</dbReference>
<dbReference type="InterPro" id="IPR050066">
    <property type="entry name" value="UvrABC_protein_C"/>
</dbReference>
<protein>
    <recommendedName>
        <fullName evidence="5">Excinuclease ABC subunit C</fullName>
    </recommendedName>
</protein>
<dbReference type="InterPro" id="IPR047296">
    <property type="entry name" value="GIY-YIG_UvrC_Cho"/>
</dbReference>
<dbReference type="SMART" id="SM00465">
    <property type="entry name" value="GIYc"/>
    <property type="match status" value="1"/>
</dbReference>
<evidence type="ECO:0000259" key="2">
    <source>
        <dbReference type="PROSITE" id="PS50165"/>
    </source>
</evidence>
<dbReference type="GO" id="GO:0006289">
    <property type="term" value="P:nucleotide-excision repair"/>
    <property type="evidence" value="ECO:0007669"/>
    <property type="project" value="InterPro"/>
</dbReference>
<dbReference type="InterPro" id="IPR038476">
    <property type="entry name" value="UvrC_RNase_H_dom_sf"/>
</dbReference>
<evidence type="ECO:0008006" key="5">
    <source>
        <dbReference type="Google" id="ProtNLM"/>
    </source>
</evidence>
<feature type="domain" description="UvrC family homology region profile" evidence="2">
    <location>
        <begin position="244"/>
        <end position="412"/>
    </location>
</feature>
<dbReference type="Pfam" id="PF08459">
    <property type="entry name" value="UvrC_RNaseH_dom"/>
    <property type="match status" value="1"/>
</dbReference>
<evidence type="ECO:0000313" key="3">
    <source>
        <dbReference type="EMBL" id="OGM99476.1"/>
    </source>
</evidence>
<comment type="caution">
    <text evidence="3">The sequence shown here is derived from an EMBL/GenBank/DDBJ whole genome shotgun (WGS) entry which is preliminary data.</text>
</comment>
<dbReference type="PANTHER" id="PTHR30562">
    <property type="entry name" value="UVRC/OXIDOREDUCTASE"/>
    <property type="match status" value="1"/>
</dbReference>
<dbReference type="GO" id="GO:0009380">
    <property type="term" value="C:excinuclease repair complex"/>
    <property type="evidence" value="ECO:0007669"/>
    <property type="project" value="TreeGrafter"/>
</dbReference>
<dbReference type="PROSITE" id="PS50164">
    <property type="entry name" value="GIY_YIG"/>
    <property type="match status" value="1"/>
</dbReference>
<evidence type="ECO:0000313" key="4">
    <source>
        <dbReference type="Proteomes" id="UP000177117"/>
    </source>
</evidence>
<dbReference type="GO" id="GO:0009381">
    <property type="term" value="F:excinuclease ABC activity"/>
    <property type="evidence" value="ECO:0007669"/>
    <property type="project" value="InterPro"/>
</dbReference>
<dbReference type="SUPFAM" id="SSF82771">
    <property type="entry name" value="GIY-YIG endonuclease"/>
    <property type="match status" value="1"/>
</dbReference>
<gene>
    <name evidence="3" type="ORF">A2650_02885</name>
</gene>
<dbReference type="EMBL" id="MGJD01000044">
    <property type="protein sequence ID" value="OGM99476.1"/>
    <property type="molecule type" value="Genomic_DNA"/>
</dbReference>
<name>A0A1F8EF45_9BACT</name>
<dbReference type="PROSITE" id="PS50165">
    <property type="entry name" value="UVRC"/>
    <property type="match status" value="1"/>
</dbReference>
<dbReference type="InterPro" id="IPR035901">
    <property type="entry name" value="GIY-YIG_endonuc_sf"/>
</dbReference>
<dbReference type="InterPro" id="IPR000305">
    <property type="entry name" value="GIY-YIG_endonuc"/>
</dbReference>
<dbReference type="InterPro" id="IPR001162">
    <property type="entry name" value="UvrC_RNase_H_dom"/>
</dbReference>